<dbReference type="RefSeq" id="WP_339549632.1">
    <property type="nucleotide sequence ID" value="NZ_JBBHLD010000011.1"/>
</dbReference>
<proteinExistence type="predicted"/>
<organism evidence="1 2">
    <name type="scientific">Pseudomonas kermanshahensis</name>
    <dbReference type="NCBI Taxonomy" id="2745482"/>
    <lineage>
        <taxon>Bacteria</taxon>
        <taxon>Pseudomonadati</taxon>
        <taxon>Pseudomonadota</taxon>
        <taxon>Gammaproteobacteria</taxon>
        <taxon>Pseudomonadales</taxon>
        <taxon>Pseudomonadaceae</taxon>
        <taxon>Pseudomonas</taxon>
    </lineage>
</organism>
<dbReference type="Proteomes" id="UP001377692">
    <property type="component" value="Unassembled WGS sequence"/>
</dbReference>
<evidence type="ECO:0000313" key="1">
    <source>
        <dbReference type="EMBL" id="MEJ5905838.1"/>
    </source>
</evidence>
<keyword evidence="2" id="KW-1185">Reference proteome</keyword>
<protein>
    <submittedName>
        <fullName evidence="1">Uncharacterized protein</fullName>
    </submittedName>
</protein>
<accession>A0ABU8R7I5</accession>
<dbReference type="EMBL" id="JBBHLD010000011">
    <property type="protein sequence ID" value="MEJ5905838.1"/>
    <property type="molecule type" value="Genomic_DNA"/>
</dbReference>
<sequence>MTKHHFQLAYTINPRHDGDDDEAARARLHLRNIGWDTVDHIETTLLGVVQLYQSTTAARVDEAEKQIRDRIHEELKSLRVVSRVKFHGSLMVDGLGQAIYFSIVP</sequence>
<evidence type="ECO:0000313" key="2">
    <source>
        <dbReference type="Proteomes" id="UP001377692"/>
    </source>
</evidence>
<gene>
    <name evidence="1" type="ORF">V7V80_14205</name>
</gene>
<name>A0ABU8R7I5_9PSED</name>
<comment type="caution">
    <text evidence="1">The sequence shown here is derived from an EMBL/GenBank/DDBJ whole genome shotgun (WGS) entry which is preliminary data.</text>
</comment>
<reference evidence="1 2" key="1">
    <citation type="submission" date="2024-02" db="EMBL/GenBank/DDBJ databases">
        <title>Identification of pathogenicity and growth-promoting functions of Pseudomonas putida variants.</title>
        <authorList>
            <person name="Sun J."/>
        </authorList>
    </citation>
    <scope>NUCLEOTIDE SEQUENCE [LARGE SCALE GENOMIC DNA]</scope>
    <source>
        <strain evidence="1 2">A04</strain>
    </source>
</reference>